<dbReference type="InterPro" id="IPR050491">
    <property type="entry name" value="AmpC-like"/>
</dbReference>
<evidence type="ECO:0000313" key="3">
    <source>
        <dbReference type="Proteomes" id="UP000000844"/>
    </source>
</evidence>
<dbReference type="InterPro" id="IPR012338">
    <property type="entry name" value="Beta-lactam/transpept-like"/>
</dbReference>
<dbReference type="Gene3D" id="3.40.710.10">
    <property type="entry name" value="DD-peptidase/beta-lactamase superfamily"/>
    <property type="match status" value="1"/>
</dbReference>
<evidence type="ECO:0000313" key="2">
    <source>
        <dbReference type="EMBL" id="ADD39871.1"/>
    </source>
</evidence>
<evidence type="ECO:0000259" key="1">
    <source>
        <dbReference type="Pfam" id="PF00144"/>
    </source>
</evidence>
<dbReference type="PANTHER" id="PTHR46825:SF9">
    <property type="entry name" value="BETA-LACTAMASE-RELATED DOMAIN-CONTAINING PROTEIN"/>
    <property type="match status" value="1"/>
</dbReference>
<dbReference type="AlphaFoldDB" id="D3Q1M3"/>
<organism evidence="2 3">
    <name type="scientific">Stackebrandtia nassauensis (strain DSM 44728 / CIP 108903 / NRRL B-16338 / NBRC 102104 / LLR-40K-21)</name>
    <dbReference type="NCBI Taxonomy" id="446470"/>
    <lineage>
        <taxon>Bacteria</taxon>
        <taxon>Bacillati</taxon>
        <taxon>Actinomycetota</taxon>
        <taxon>Actinomycetes</taxon>
        <taxon>Glycomycetales</taxon>
        <taxon>Glycomycetaceae</taxon>
        <taxon>Stackebrandtia</taxon>
    </lineage>
</organism>
<dbReference type="STRING" id="446470.Snas_0151"/>
<dbReference type="KEGG" id="sna:Snas_0151"/>
<proteinExistence type="predicted"/>
<dbReference type="SUPFAM" id="SSF56601">
    <property type="entry name" value="beta-lactamase/transpeptidase-like"/>
    <property type="match status" value="1"/>
</dbReference>
<keyword evidence="3" id="KW-1185">Reference proteome</keyword>
<sequence length="394" mass="43067">MASRRTVLGLAGAATVAAGITVASSGIAEADSKVPDGLKPGGELDRYVKKLAAEGKFSGAFLLTHKRRKVLSRAYGMADAKAGVRNETDTRFKLASVTKMFTAVAINKLVQDDKVRYAEPIGKYIDGFSDEVAEKVTIHHLLLHTSGLGDFHDLPGYEEASRKWDTPDEVMNGTLDFIREDKLRFPPGAGWQYSNAAYCVLGGIIAAVSKQSYFDYVRDNVFEPARMRASDFYTRPQWQKDPKLAHPYFKDDETGEWVDRVDEQAYIGLPAGNSFATVGDMNRFANALLDAELLSRQFTHIMLTPKLPVGGGGKEPPPDPDKPRMTGFLGYGTFSSLIGDQRVHGFSGGSQAGPSTSIDIYPDSDWVTVILTNRDPSTVPEVNKIITKHILGAK</sequence>
<protein>
    <submittedName>
        <fullName evidence="2">Beta-lactamase</fullName>
    </submittedName>
</protein>
<dbReference type="OrthoDB" id="3863176at2"/>
<reference evidence="2 3" key="1">
    <citation type="journal article" date="2009" name="Stand. Genomic Sci.">
        <title>Complete genome sequence of Stackebrandtia nassauensis type strain (LLR-40K-21).</title>
        <authorList>
            <person name="Munk C."/>
            <person name="Lapidus A."/>
            <person name="Copeland A."/>
            <person name="Jando M."/>
            <person name="Mayilraj S."/>
            <person name="Glavina Del Rio T."/>
            <person name="Nolan M."/>
            <person name="Chen F."/>
            <person name="Lucas S."/>
            <person name="Tice H."/>
            <person name="Cheng J.F."/>
            <person name="Han C."/>
            <person name="Detter J.C."/>
            <person name="Bruce D."/>
            <person name="Goodwin L."/>
            <person name="Chain P."/>
            <person name="Pitluck S."/>
            <person name="Goker M."/>
            <person name="Ovchinikova G."/>
            <person name="Pati A."/>
            <person name="Ivanova N."/>
            <person name="Mavromatis K."/>
            <person name="Chen A."/>
            <person name="Palaniappan K."/>
            <person name="Land M."/>
            <person name="Hauser L."/>
            <person name="Chang Y.J."/>
            <person name="Jeffries C.D."/>
            <person name="Bristow J."/>
            <person name="Eisen J.A."/>
            <person name="Markowitz V."/>
            <person name="Hugenholtz P."/>
            <person name="Kyrpides N.C."/>
            <person name="Klenk H.P."/>
        </authorList>
    </citation>
    <scope>NUCLEOTIDE SEQUENCE [LARGE SCALE GENOMIC DNA]</scope>
    <source>
        <strain evidence="3">DSM 44728 / CIP 108903 / NRRL B-16338 / NBRC 102104 / LLR-40K-21</strain>
    </source>
</reference>
<dbReference type="InterPro" id="IPR001466">
    <property type="entry name" value="Beta-lactam-related"/>
</dbReference>
<dbReference type="PANTHER" id="PTHR46825">
    <property type="entry name" value="D-ALANYL-D-ALANINE-CARBOXYPEPTIDASE/ENDOPEPTIDASE AMPH"/>
    <property type="match status" value="1"/>
</dbReference>
<dbReference type="eggNOG" id="COG1680">
    <property type="taxonomic scope" value="Bacteria"/>
</dbReference>
<name>D3Q1M3_STANL</name>
<dbReference type="HOGENOM" id="CLU_020027_0_3_11"/>
<dbReference type="Proteomes" id="UP000000844">
    <property type="component" value="Chromosome"/>
</dbReference>
<dbReference type="EMBL" id="CP001778">
    <property type="protein sequence ID" value="ADD39871.1"/>
    <property type="molecule type" value="Genomic_DNA"/>
</dbReference>
<dbReference type="Pfam" id="PF00144">
    <property type="entry name" value="Beta-lactamase"/>
    <property type="match status" value="1"/>
</dbReference>
<dbReference type="InterPro" id="IPR006311">
    <property type="entry name" value="TAT_signal"/>
</dbReference>
<gene>
    <name evidence="2" type="ordered locus">Snas_0151</name>
</gene>
<dbReference type="RefSeq" id="WP_013015442.1">
    <property type="nucleotide sequence ID" value="NC_013947.1"/>
</dbReference>
<accession>D3Q1M3</accession>
<dbReference type="PROSITE" id="PS51318">
    <property type="entry name" value="TAT"/>
    <property type="match status" value="1"/>
</dbReference>
<feature type="domain" description="Beta-lactamase-related" evidence="1">
    <location>
        <begin position="44"/>
        <end position="381"/>
    </location>
</feature>